<dbReference type="CDD" id="cd01949">
    <property type="entry name" value="GGDEF"/>
    <property type="match status" value="1"/>
</dbReference>
<keyword evidence="1" id="KW-0472">Membrane</keyword>
<gene>
    <name evidence="5" type="ORF">MNBD_ALPHA12-1232</name>
</gene>
<dbReference type="Gene3D" id="3.20.20.450">
    <property type="entry name" value="EAL domain"/>
    <property type="match status" value="1"/>
</dbReference>
<dbReference type="InterPro" id="IPR001633">
    <property type="entry name" value="EAL_dom"/>
</dbReference>
<dbReference type="SMART" id="SM00086">
    <property type="entry name" value="PAC"/>
    <property type="match status" value="1"/>
</dbReference>
<feature type="transmembrane region" description="Helical" evidence="1">
    <location>
        <begin position="286"/>
        <end position="306"/>
    </location>
</feature>
<feature type="domain" description="EAL" evidence="3">
    <location>
        <begin position="710"/>
        <end position="969"/>
    </location>
</feature>
<dbReference type="PROSITE" id="PS50113">
    <property type="entry name" value="PAC"/>
    <property type="match status" value="1"/>
</dbReference>
<organism evidence="5">
    <name type="scientific">hydrothermal vent metagenome</name>
    <dbReference type="NCBI Taxonomy" id="652676"/>
    <lineage>
        <taxon>unclassified sequences</taxon>
        <taxon>metagenomes</taxon>
        <taxon>ecological metagenomes</taxon>
    </lineage>
</organism>
<dbReference type="CDD" id="cd01948">
    <property type="entry name" value="EAL"/>
    <property type="match status" value="1"/>
</dbReference>
<dbReference type="Gene3D" id="2.10.70.100">
    <property type="match status" value="1"/>
</dbReference>
<dbReference type="NCBIfam" id="TIGR00254">
    <property type="entry name" value="GGDEF"/>
    <property type="match status" value="1"/>
</dbReference>
<dbReference type="SMART" id="SM00052">
    <property type="entry name" value="EAL"/>
    <property type="match status" value="1"/>
</dbReference>
<keyword evidence="1" id="KW-1133">Transmembrane helix</keyword>
<dbReference type="InterPro" id="IPR000700">
    <property type="entry name" value="PAS-assoc_C"/>
</dbReference>
<evidence type="ECO:0000259" key="3">
    <source>
        <dbReference type="PROSITE" id="PS50883"/>
    </source>
</evidence>
<dbReference type="SUPFAM" id="SSF55785">
    <property type="entry name" value="PYP-like sensor domain (PAS domain)"/>
    <property type="match status" value="1"/>
</dbReference>
<dbReference type="InterPro" id="IPR001610">
    <property type="entry name" value="PAC"/>
</dbReference>
<feature type="transmembrane region" description="Helical" evidence="1">
    <location>
        <begin position="342"/>
        <end position="362"/>
    </location>
</feature>
<protein>
    <submittedName>
        <fullName evidence="5">Diguanylate cyclase/phosphodiesterase (GGDEF &amp; EAL domains) with PAS/PAC sensor(S)</fullName>
    </submittedName>
</protein>
<sequence length="971" mass="106288">MRHLIPKKSRITFFGIIVLAIYIASVLAFAAPARAFEVVSVPDDVNAINLSAAIDVVPGLDGRVRLSTAPGKDGIVRRIEVLAAREGTNPNWALFALSNPGAGQIRRLLVAPFFRLAGSGFINPDLGSERIRALTPSVGLRPVRHNNSEADVFEIVLDPGATVTFIAELAGNKLPELYLWKPGAYRDYVNSFTLFRGTVLGIAGLATVFLTIMFVVKGRGVFPATAAFSWAVLIYLLIDFGVLGRLIGVGNGSIQPYRAASEAALATTLFGFLFIYLNLHRWHLRFLHLALALSAVMLALFAFAFLQPGIAATVSQSILLILGVLGFVLILLLALRGYDRAVMLVPTWIIYIAWLIYAWMVVSGQISNDIAQSAVAGGLVLIVMLIGFTTVQHAFAEGQVSLGSLSEIERRALALTGSGDFVFDWNIERDRVNVSPELYTRLGERAGALRGSIKLWLDRVHREDRDRFRTALDTLVELRRGKLNLDLRIACNDGSFRTFKMRVKPVVAGDGAINRIVGTLLDITGEAAARERLLHDAVYDSLTALPNKALFLDRLERALARTRASNAPKPAVFLIDLDRFSLLDERIGPSAADSVLLAVARRFNRLMQPMDTLARLKGDQFGVILTSEESAAKIASIAEKLRHSLRNPFNFGDQDITLSASIGITIFDNGGAKASDVLRDAELAMYYAKRNGGDRIEAFRASSRSISAYSEASEENLERAMNAGELQVYYQPVYDIHSDRIAGAEALMRWKHPERGLISPGEFIPLAERSGQIEKLGRLALHQAANQTGDWINKFNMDEEFFISINLSTIQLSSETLLNDLRAMVGENHDLASHLKLEVTESQVMINPEHSAHVLSAIKMLGVGLALDDFGTGHSSLSYLHRFPFDTIKIPAQFVQISSEAGMAHTQGPIIRAIMALAGELGLKVIAEGVETAEELARLRELGCQLAQGHIFDAAMLGSELEKKLTTQFGR</sequence>
<dbReference type="SMART" id="SM00267">
    <property type="entry name" value="GGDEF"/>
    <property type="match status" value="1"/>
</dbReference>
<feature type="transmembrane region" description="Helical" evidence="1">
    <location>
        <begin position="194"/>
        <end position="216"/>
    </location>
</feature>
<dbReference type="InterPro" id="IPR013655">
    <property type="entry name" value="PAS_fold_3"/>
</dbReference>
<dbReference type="CDD" id="cd00130">
    <property type="entry name" value="PAS"/>
    <property type="match status" value="1"/>
</dbReference>
<dbReference type="SUPFAM" id="SSF55073">
    <property type="entry name" value="Nucleotide cyclase"/>
    <property type="match status" value="1"/>
</dbReference>
<feature type="transmembrane region" description="Helical" evidence="1">
    <location>
        <begin position="374"/>
        <end position="396"/>
    </location>
</feature>
<dbReference type="InterPro" id="IPR035965">
    <property type="entry name" value="PAS-like_dom_sf"/>
</dbReference>
<dbReference type="InterPro" id="IPR035919">
    <property type="entry name" value="EAL_sf"/>
</dbReference>
<feature type="domain" description="GGDEF" evidence="4">
    <location>
        <begin position="568"/>
        <end position="701"/>
    </location>
</feature>
<feature type="transmembrane region" description="Helical" evidence="1">
    <location>
        <begin position="228"/>
        <end position="247"/>
    </location>
</feature>
<dbReference type="InterPro" id="IPR052155">
    <property type="entry name" value="Biofilm_reg_signaling"/>
</dbReference>
<reference evidence="5" key="1">
    <citation type="submission" date="2018-06" db="EMBL/GenBank/DDBJ databases">
        <authorList>
            <person name="Zhirakovskaya E."/>
        </authorList>
    </citation>
    <scope>NUCLEOTIDE SEQUENCE</scope>
</reference>
<accession>A0A3B0UAD9</accession>
<feature type="domain" description="PAC" evidence="2">
    <location>
        <begin position="483"/>
        <end position="535"/>
    </location>
</feature>
<keyword evidence="1" id="KW-0812">Transmembrane</keyword>
<evidence type="ECO:0000313" key="5">
    <source>
        <dbReference type="EMBL" id="VAW16426.1"/>
    </source>
</evidence>
<name>A0A3B0UAD9_9ZZZZ</name>
<evidence type="ECO:0000256" key="1">
    <source>
        <dbReference type="SAM" id="Phobius"/>
    </source>
</evidence>
<dbReference type="InterPro" id="IPR043128">
    <property type="entry name" value="Rev_trsase/Diguanyl_cyclase"/>
</dbReference>
<dbReference type="InterPro" id="IPR000160">
    <property type="entry name" value="GGDEF_dom"/>
</dbReference>
<dbReference type="Gene3D" id="3.30.450.20">
    <property type="entry name" value="PAS domain"/>
    <property type="match status" value="1"/>
</dbReference>
<dbReference type="PANTHER" id="PTHR44757:SF2">
    <property type="entry name" value="BIOFILM ARCHITECTURE MAINTENANCE PROTEIN MBAA"/>
    <property type="match status" value="1"/>
</dbReference>
<dbReference type="AlphaFoldDB" id="A0A3B0UAD9"/>
<evidence type="ECO:0000259" key="2">
    <source>
        <dbReference type="PROSITE" id="PS50113"/>
    </source>
</evidence>
<evidence type="ECO:0000259" key="4">
    <source>
        <dbReference type="PROSITE" id="PS50887"/>
    </source>
</evidence>
<feature type="transmembrane region" description="Helical" evidence="1">
    <location>
        <begin position="259"/>
        <end position="279"/>
    </location>
</feature>
<dbReference type="EMBL" id="UOEO01000051">
    <property type="protein sequence ID" value="VAW16426.1"/>
    <property type="molecule type" value="Genomic_DNA"/>
</dbReference>
<dbReference type="SUPFAM" id="SSF141868">
    <property type="entry name" value="EAL domain-like"/>
    <property type="match status" value="1"/>
</dbReference>
<dbReference type="PROSITE" id="PS50883">
    <property type="entry name" value="EAL"/>
    <property type="match status" value="1"/>
</dbReference>
<dbReference type="PANTHER" id="PTHR44757">
    <property type="entry name" value="DIGUANYLATE CYCLASE DGCP"/>
    <property type="match status" value="1"/>
</dbReference>
<dbReference type="Pfam" id="PF00990">
    <property type="entry name" value="GGDEF"/>
    <property type="match status" value="1"/>
</dbReference>
<feature type="transmembrane region" description="Helical" evidence="1">
    <location>
        <begin position="318"/>
        <end position="335"/>
    </location>
</feature>
<dbReference type="Pfam" id="PF08447">
    <property type="entry name" value="PAS_3"/>
    <property type="match status" value="1"/>
</dbReference>
<dbReference type="PROSITE" id="PS50887">
    <property type="entry name" value="GGDEF"/>
    <property type="match status" value="1"/>
</dbReference>
<proteinExistence type="predicted"/>
<dbReference type="InterPro" id="IPR029787">
    <property type="entry name" value="Nucleotide_cyclase"/>
</dbReference>
<dbReference type="Pfam" id="PF00563">
    <property type="entry name" value="EAL"/>
    <property type="match status" value="1"/>
</dbReference>
<dbReference type="Gene3D" id="3.30.70.270">
    <property type="match status" value="1"/>
</dbReference>
<dbReference type="InterPro" id="IPR000014">
    <property type="entry name" value="PAS"/>
</dbReference>